<proteinExistence type="predicted"/>
<dbReference type="EMBL" id="JANLCJ010000001">
    <property type="protein sequence ID" value="MCS5732390.1"/>
    <property type="molecule type" value="Genomic_DNA"/>
</dbReference>
<dbReference type="RefSeq" id="WP_259537000.1">
    <property type="nucleotide sequence ID" value="NZ_JANLCJ010000001.1"/>
</dbReference>
<evidence type="ECO:0000313" key="2">
    <source>
        <dbReference type="Proteomes" id="UP001165586"/>
    </source>
</evidence>
<gene>
    <name evidence="1" type="ORF">N1032_01355</name>
</gene>
<evidence type="ECO:0000313" key="1">
    <source>
        <dbReference type="EMBL" id="MCS5732390.1"/>
    </source>
</evidence>
<sequence length="162" mass="17497">MDIENTKRINQAIAAANADWQSLATIFGENSPTHHAISAVIVLIGDAPIEYASATVKSSFDQSEVGFEVVLFTLKRIVHLVHTPGAARPLVSARGRRGLAAVRIISAPVVTHDAYAFRSDRLAVELDYPDWTVALPLGSSRDYGAAETLDSFLPQLLGELDE</sequence>
<keyword evidence="2" id="KW-1185">Reference proteome</keyword>
<comment type="caution">
    <text evidence="1">The sequence shown here is derived from an EMBL/GenBank/DDBJ whole genome shotgun (WGS) entry which is preliminary data.</text>
</comment>
<reference evidence="1" key="1">
    <citation type="submission" date="2022-08" db="EMBL/GenBank/DDBJ databases">
        <authorList>
            <person name="Deng Y."/>
            <person name="Han X.-F."/>
            <person name="Zhang Y.-Q."/>
        </authorList>
    </citation>
    <scope>NUCLEOTIDE SEQUENCE</scope>
    <source>
        <strain evidence="1">CPCC 203386</strain>
    </source>
</reference>
<accession>A0ABT2GWQ3</accession>
<organism evidence="1 2">
    <name type="scientific">Herbiconiux daphne</name>
    <dbReference type="NCBI Taxonomy" id="2970914"/>
    <lineage>
        <taxon>Bacteria</taxon>
        <taxon>Bacillati</taxon>
        <taxon>Actinomycetota</taxon>
        <taxon>Actinomycetes</taxon>
        <taxon>Micrococcales</taxon>
        <taxon>Microbacteriaceae</taxon>
        <taxon>Herbiconiux</taxon>
    </lineage>
</organism>
<dbReference type="Proteomes" id="UP001165586">
    <property type="component" value="Unassembled WGS sequence"/>
</dbReference>
<name>A0ABT2GWQ3_9MICO</name>
<protein>
    <submittedName>
        <fullName evidence="1">Uncharacterized protein</fullName>
    </submittedName>
</protein>